<proteinExistence type="predicted"/>
<evidence type="ECO:0000313" key="2">
    <source>
        <dbReference type="EMBL" id="QHT36612.1"/>
    </source>
</evidence>
<dbReference type="GO" id="GO:0005975">
    <property type="term" value="P:carbohydrate metabolic process"/>
    <property type="evidence" value="ECO:0007669"/>
    <property type="project" value="InterPro"/>
</dbReference>
<dbReference type="Gene3D" id="3.20.20.80">
    <property type="entry name" value="Glycosidases"/>
    <property type="match status" value="1"/>
</dbReference>
<evidence type="ECO:0000259" key="1">
    <source>
        <dbReference type="PROSITE" id="PS51910"/>
    </source>
</evidence>
<dbReference type="InterPro" id="IPR001223">
    <property type="entry name" value="Glyco_hydro18_cat"/>
</dbReference>
<dbReference type="AlphaFoldDB" id="A0A6C0F5Z4"/>
<sequence>MRTVYYYQTFIGLEPLMTHLTDIDIINVSSIHFDKDSYGNCQIYLNDNLPDSIGFNVMWREIQQVSVEGITTMLMIGGAGGAFTTLFQNFEACYPQLRELLQNKSFLSGVDLDVEKSVSLNDIQMLIRCLKRDFPDLKLSMAPVASSLETDLPGMGGFSYKQLLNSKEGQMIDWWNVQCYDNFSCDTLRRIVKNGYPPDSLHMGMLSGQFPPPQFSEALHSVSEMLHLYQSLGGIFVWEYIDSPPDLKDPSQWCRWMKTLK</sequence>
<reference evidence="2" key="1">
    <citation type="journal article" date="2020" name="Nature">
        <title>Giant virus diversity and host interactions through global metagenomics.</title>
        <authorList>
            <person name="Schulz F."/>
            <person name="Roux S."/>
            <person name="Paez-Espino D."/>
            <person name="Jungbluth S."/>
            <person name="Walsh D.A."/>
            <person name="Denef V.J."/>
            <person name="McMahon K.D."/>
            <person name="Konstantinidis K.T."/>
            <person name="Eloe-Fadrosh E.A."/>
            <person name="Kyrpides N.C."/>
            <person name="Woyke T."/>
        </authorList>
    </citation>
    <scope>NUCLEOTIDE SEQUENCE</scope>
    <source>
        <strain evidence="2">GVMAG-S-ERX555967-130</strain>
    </source>
</reference>
<feature type="domain" description="GH18" evidence="1">
    <location>
        <begin position="1"/>
        <end position="261"/>
    </location>
</feature>
<accession>A0A6C0F5Z4</accession>
<dbReference type="SUPFAM" id="SSF51445">
    <property type="entry name" value="(Trans)glycosidases"/>
    <property type="match status" value="1"/>
</dbReference>
<name>A0A6C0F5Z4_9ZZZZ</name>
<organism evidence="2">
    <name type="scientific">viral metagenome</name>
    <dbReference type="NCBI Taxonomy" id="1070528"/>
    <lineage>
        <taxon>unclassified sequences</taxon>
        <taxon>metagenomes</taxon>
        <taxon>organismal metagenomes</taxon>
    </lineage>
</organism>
<dbReference type="EMBL" id="MN738786">
    <property type="protein sequence ID" value="QHT36612.1"/>
    <property type="molecule type" value="Genomic_DNA"/>
</dbReference>
<dbReference type="InterPro" id="IPR017853">
    <property type="entry name" value="GH"/>
</dbReference>
<dbReference type="PROSITE" id="PS51910">
    <property type="entry name" value="GH18_2"/>
    <property type="match status" value="1"/>
</dbReference>
<protein>
    <recommendedName>
        <fullName evidence="1">GH18 domain-containing protein</fullName>
    </recommendedName>
</protein>